<dbReference type="OrthoDB" id="4005299at2759"/>
<keyword evidence="2" id="KW-1133">Transmembrane helix</keyword>
<keyword evidence="3" id="KW-0732">Signal</keyword>
<dbReference type="InterPro" id="IPR018827">
    <property type="entry name" value="YTP1_C"/>
</dbReference>
<evidence type="ECO:0008006" key="8">
    <source>
        <dbReference type="Google" id="ProtNLM"/>
    </source>
</evidence>
<keyword evidence="2" id="KW-0472">Membrane</keyword>
<dbReference type="STRING" id="1173061.A0A0J9X519"/>
<sequence>MKLSPLLAASLAALVVAHEAHEAHDSMPVPNTELPDSPDSKHIQHAPPLPSNSPANETMEPSPVSMHGGHQHGRKNILEDPNLEPQQRAYWELYDPTTFFSAPAPRKSFLYAHIVLNVAAWAFVYPVSLALSVAKSPRYLIAQTFQFALFLAALFSLAVYGATAPRDLYPGNAYSRMSVAMLFISSAHWIAAIVKACAAWAVATKRSPMDGADYVLANMAPSAGRLIRPSQDSGHGADSDSSLTAKDEDDDEDLHLYDAPLDTEPSSAFETSSTQNRLVSRIMSNPTVYTLVSRLETAARIVYGILNRPLVVVGVSYLFIGTATVFRMGMQNRVYNILAHFIKGGVFFFYGVLTLLRYMGAFANRGMAWNSLPVVKTKKGKVIRSLSGGSNKWFNVPSMEFIECSLIFFYGSTNVFMEHLGNTTGEWSHKDLQHISIAFMYFGGGLCGLLIESATVRRLVNRTLSTSNDEAEDQVNSGMLGSLSLNPFPAFIVFWTGVLMSQHEQATPLSTVIHMQWGYLFSVGAIFRFITYLVMFLKPPTSSVPSRPATELVTSFCLLCGGLVFMQSNTETVEAMIYRSLDGMFTLNVTVGITALIMAWIMVVYTIKAWASRRQPRLALSMDA</sequence>
<comment type="caution">
    <text evidence="6">The sequence shown here is derived from an EMBL/GenBank/DDBJ whole genome shotgun (WGS) entry which is preliminary data.</text>
</comment>
<feature type="transmembrane region" description="Helical" evidence="2">
    <location>
        <begin position="334"/>
        <end position="356"/>
    </location>
</feature>
<feature type="signal peptide" evidence="3">
    <location>
        <begin position="1"/>
        <end position="17"/>
    </location>
</feature>
<accession>A0A0J9X519</accession>
<evidence type="ECO:0000256" key="2">
    <source>
        <dbReference type="SAM" id="Phobius"/>
    </source>
</evidence>
<organism evidence="6 7">
    <name type="scientific">Geotrichum candidum</name>
    <name type="common">Oospora lactis</name>
    <name type="synonym">Dipodascus geotrichum</name>
    <dbReference type="NCBI Taxonomy" id="1173061"/>
    <lineage>
        <taxon>Eukaryota</taxon>
        <taxon>Fungi</taxon>
        <taxon>Dikarya</taxon>
        <taxon>Ascomycota</taxon>
        <taxon>Saccharomycotina</taxon>
        <taxon>Dipodascomycetes</taxon>
        <taxon>Dipodascales</taxon>
        <taxon>Dipodascaceae</taxon>
        <taxon>Geotrichum</taxon>
    </lineage>
</organism>
<dbReference type="Pfam" id="PF10355">
    <property type="entry name" value="Ytp1"/>
    <property type="match status" value="1"/>
</dbReference>
<evidence type="ECO:0000256" key="3">
    <source>
        <dbReference type="SAM" id="SignalP"/>
    </source>
</evidence>
<evidence type="ECO:0000256" key="1">
    <source>
        <dbReference type="SAM" id="MobiDB-lite"/>
    </source>
</evidence>
<protein>
    <recommendedName>
        <fullName evidence="8">Protein YTP1-like C-terminal domain-containing protein</fullName>
    </recommendedName>
</protein>
<feature type="transmembrane region" description="Helical" evidence="2">
    <location>
        <begin position="587"/>
        <end position="607"/>
    </location>
</feature>
<feature type="domain" description="Protein YTP1-like C-terminal" evidence="5">
    <location>
        <begin position="316"/>
        <end position="608"/>
    </location>
</feature>
<feature type="transmembrane region" description="Helical" evidence="2">
    <location>
        <begin position="549"/>
        <end position="567"/>
    </location>
</feature>
<dbReference type="EMBL" id="CCBN010000002">
    <property type="protein sequence ID" value="CDO51847.1"/>
    <property type="molecule type" value="Genomic_DNA"/>
</dbReference>
<dbReference type="Proteomes" id="UP000242525">
    <property type="component" value="Unassembled WGS sequence"/>
</dbReference>
<feature type="domain" description="DUF2427" evidence="4">
    <location>
        <begin position="94"/>
        <end position="197"/>
    </location>
</feature>
<feature type="transmembrane region" description="Helical" evidence="2">
    <location>
        <begin position="517"/>
        <end position="537"/>
    </location>
</feature>
<feature type="transmembrane region" description="Helical" evidence="2">
    <location>
        <begin position="310"/>
        <end position="328"/>
    </location>
</feature>
<evidence type="ECO:0000313" key="6">
    <source>
        <dbReference type="EMBL" id="CDO51847.1"/>
    </source>
</evidence>
<keyword evidence="7" id="KW-1185">Reference proteome</keyword>
<dbReference type="InterPro" id="IPR018825">
    <property type="entry name" value="DUF2427"/>
</dbReference>
<gene>
    <name evidence="6" type="ORF">BN980_GECA02s01869g</name>
</gene>
<evidence type="ECO:0000259" key="4">
    <source>
        <dbReference type="Pfam" id="PF10348"/>
    </source>
</evidence>
<feature type="transmembrane region" description="Helical" evidence="2">
    <location>
        <begin position="475"/>
        <end position="497"/>
    </location>
</feature>
<dbReference type="AlphaFoldDB" id="A0A0J9X519"/>
<keyword evidence="2" id="KW-0812">Transmembrane</keyword>
<proteinExistence type="predicted"/>
<feature type="transmembrane region" description="Helical" evidence="2">
    <location>
        <begin position="109"/>
        <end position="127"/>
    </location>
</feature>
<feature type="chain" id="PRO_5005325629" description="Protein YTP1-like C-terminal domain-containing protein" evidence="3">
    <location>
        <begin position="18"/>
        <end position="624"/>
    </location>
</feature>
<feature type="transmembrane region" description="Helical" evidence="2">
    <location>
        <begin position="180"/>
        <end position="203"/>
    </location>
</feature>
<feature type="region of interest" description="Disordered" evidence="1">
    <location>
        <begin position="22"/>
        <end position="78"/>
    </location>
</feature>
<feature type="transmembrane region" description="Helical" evidence="2">
    <location>
        <begin position="139"/>
        <end position="160"/>
    </location>
</feature>
<feature type="region of interest" description="Disordered" evidence="1">
    <location>
        <begin position="227"/>
        <end position="248"/>
    </location>
</feature>
<feature type="transmembrane region" description="Helical" evidence="2">
    <location>
        <begin position="432"/>
        <end position="454"/>
    </location>
</feature>
<dbReference type="PANTHER" id="PTHR31685">
    <property type="entry name" value="INTEGRAL MEMBRANE PROTEIN (AFU_ORTHOLOGUE AFUA_6G12730)-RELATED"/>
    <property type="match status" value="1"/>
</dbReference>
<dbReference type="Pfam" id="PF10348">
    <property type="entry name" value="DUF2427"/>
    <property type="match status" value="1"/>
</dbReference>
<reference evidence="6" key="1">
    <citation type="submission" date="2014-03" db="EMBL/GenBank/DDBJ databases">
        <authorList>
            <person name="Casaregola S."/>
        </authorList>
    </citation>
    <scope>NUCLEOTIDE SEQUENCE [LARGE SCALE GENOMIC DNA]</scope>
    <source>
        <strain evidence="6">CLIB 918</strain>
    </source>
</reference>
<evidence type="ECO:0000313" key="7">
    <source>
        <dbReference type="Proteomes" id="UP000242525"/>
    </source>
</evidence>
<feature type="transmembrane region" description="Helical" evidence="2">
    <location>
        <begin position="393"/>
        <end position="412"/>
    </location>
</feature>
<name>A0A0J9X519_GEOCN</name>
<dbReference type="PANTHER" id="PTHR31685:SF3">
    <property type="entry name" value="INTEGRAL MEMBRANE PROTEIN (AFU_ORTHOLOGUE AFUA_6G12730)"/>
    <property type="match status" value="1"/>
</dbReference>
<evidence type="ECO:0000259" key="5">
    <source>
        <dbReference type="Pfam" id="PF10355"/>
    </source>
</evidence>